<dbReference type="Pfam" id="PF04230">
    <property type="entry name" value="PS_pyruv_trans"/>
    <property type="match status" value="1"/>
</dbReference>
<dbReference type="PANTHER" id="PTHR36836">
    <property type="entry name" value="COLANIC ACID BIOSYNTHESIS PROTEIN WCAK"/>
    <property type="match status" value="1"/>
</dbReference>
<keyword evidence="3" id="KW-1185">Reference proteome</keyword>
<keyword evidence="2" id="KW-0328">Glycosyltransferase</keyword>
<feature type="domain" description="Polysaccharide pyruvyl transferase" evidence="1">
    <location>
        <begin position="12"/>
        <end position="284"/>
    </location>
</feature>
<accession>A0ABT7I8V9</accession>
<evidence type="ECO:0000313" key="3">
    <source>
        <dbReference type="Proteomes" id="UP001227964"/>
    </source>
</evidence>
<proteinExistence type="predicted"/>
<name>A0ABT7I8V9_9GAMM</name>
<evidence type="ECO:0000259" key="1">
    <source>
        <dbReference type="Pfam" id="PF04230"/>
    </source>
</evidence>
<dbReference type="EC" id="2.4.-.-" evidence="2"/>
<reference evidence="2 3" key="1">
    <citation type="submission" date="2023-06" db="EMBL/GenBank/DDBJ databases">
        <title>Marinobacter azerbaijanicus a moderately halophilic, isolated from Urmia Lake in Azerbaijan region of Iran.</title>
        <authorList>
            <person name="Sanchez-Porro C."/>
            <person name="Aghdam E.M."/>
            <person name="Saheb S.M."/>
            <person name="Tarhriz V."/>
            <person name="Kazemi E."/>
            <person name="Ammozegar M.A."/>
            <person name="Ventosa A."/>
            <person name="Hejazi M.S."/>
        </authorList>
    </citation>
    <scope>NUCLEOTIDE SEQUENCE [LARGE SCALE GENOMIC DNA]</scope>
    <source>
        <strain evidence="2 3">TBZ242</strain>
    </source>
</reference>
<keyword evidence="2" id="KW-0808">Transferase</keyword>
<dbReference type="GO" id="GO:0016757">
    <property type="term" value="F:glycosyltransferase activity"/>
    <property type="evidence" value="ECO:0007669"/>
    <property type="project" value="UniProtKB-KW"/>
</dbReference>
<organism evidence="2 3">
    <name type="scientific">Marinobacter azerbaijanicus</name>
    <dbReference type="NCBI Taxonomy" id="3050455"/>
    <lineage>
        <taxon>Bacteria</taxon>
        <taxon>Pseudomonadati</taxon>
        <taxon>Pseudomonadota</taxon>
        <taxon>Gammaproteobacteria</taxon>
        <taxon>Pseudomonadales</taxon>
        <taxon>Marinobacteraceae</taxon>
        <taxon>Marinobacter</taxon>
    </lineage>
</organism>
<sequence length="356" mass="40895">MKILHAYCLNHNLGDYALGFGVKNLLRRYLPVDLIAETNLQGQVFDEYYIDNVVNKKYDLLVIGGGGIIHGAHWPNGWFWLIKEELIDRIKIPFVVYGAGYNYFEDEQGIPEIGKKHLLKTIERASFFSLRNDESVTRFSQQLSVDVREVPDPGFHINLGREYECNEPDPFVLIQLANDKPEHRFGSSESQSSFVDELRTVVEKLARSYKVIFAPHVYEDIELSERVAQGIQNTEVWPFSDYAFDRTQDCLGFYQKAEFVLAMRGHGQIVPIAFDTPVIALENHPKHGGLMRKLDLHDYSLAINSERFSEQLLQKISLLEENYEEYVGKLGHINEALGDWSKQAMEELHQAVVEKA</sequence>
<dbReference type="RefSeq" id="WP_285388770.1">
    <property type="nucleotide sequence ID" value="NZ_JASSVS010000001.1"/>
</dbReference>
<dbReference type="EMBL" id="JASSVS010000001">
    <property type="protein sequence ID" value="MDL0430168.1"/>
    <property type="molecule type" value="Genomic_DNA"/>
</dbReference>
<dbReference type="InterPro" id="IPR007345">
    <property type="entry name" value="Polysacch_pyruvyl_Trfase"/>
</dbReference>
<dbReference type="Proteomes" id="UP001227964">
    <property type="component" value="Unassembled WGS sequence"/>
</dbReference>
<dbReference type="PANTHER" id="PTHR36836:SF1">
    <property type="entry name" value="COLANIC ACID BIOSYNTHESIS PROTEIN WCAK"/>
    <property type="match status" value="1"/>
</dbReference>
<evidence type="ECO:0000313" key="2">
    <source>
        <dbReference type="EMBL" id="MDL0430168.1"/>
    </source>
</evidence>
<gene>
    <name evidence="2" type="ORF">QPM17_03470</name>
</gene>
<comment type="caution">
    <text evidence="2">The sequence shown here is derived from an EMBL/GenBank/DDBJ whole genome shotgun (WGS) entry which is preliminary data.</text>
</comment>
<protein>
    <submittedName>
        <fullName evidence="2">Polysaccharide pyruvyl transferase family protein</fullName>
        <ecNumber evidence="2">2.4.-.-</ecNumber>
    </submittedName>
</protein>